<reference evidence="1" key="1">
    <citation type="submission" date="2018-01" db="EMBL/GenBank/DDBJ databases">
        <title>An insight into the sialome of Amazonian anophelines.</title>
        <authorList>
            <person name="Ribeiro J.M."/>
            <person name="Scarpassa V."/>
            <person name="Calvo E."/>
        </authorList>
    </citation>
    <scope>NUCLEOTIDE SEQUENCE</scope>
</reference>
<dbReference type="EMBL" id="GGFL01010462">
    <property type="protein sequence ID" value="MBW74640.1"/>
    <property type="molecule type" value="Transcribed_RNA"/>
</dbReference>
<name>A0A2M4DAN6_ANODA</name>
<evidence type="ECO:0000313" key="1">
    <source>
        <dbReference type="EMBL" id="MBW74640.1"/>
    </source>
</evidence>
<organism evidence="1">
    <name type="scientific">Anopheles darlingi</name>
    <name type="common">Mosquito</name>
    <dbReference type="NCBI Taxonomy" id="43151"/>
    <lineage>
        <taxon>Eukaryota</taxon>
        <taxon>Metazoa</taxon>
        <taxon>Ecdysozoa</taxon>
        <taxon>Arthropoda</taxon>
        <taxon>Hexapoda</taxon>
        <taxon>Insecta</taxon>
        <taxon>Pterygota</taxon>
        <taxon>Neoptera</taxon>
        <taxon>Endopterygota</taxon>
        <taxon>Diptera</taxon>
        <taxon>Nematocera</taxon>
        <taxon>Culicoidea</taxon>
        <taxon>Culicidae</taxon>
        <taxon>Anophelinae</taxon>
        <taxon>Anopheles</taxon>
    </lineage>
</organism>
<protein>
    <submittedName>
        <fullName evidence="1">Putative secreted protein</fullName>
    </submittedName>
</protein>
<dbReference type="AlphaFoldDB" id="A0A2M4DAN6"/>
<sequence>MVGMYWITFFAYALQLPSTRTFSQNIHPINQSISYVWFINSSTCSVPQCFISSSLMYKFSVVFDHQSARNTSCE</sequence>
<proteinExistence type="predicted"/>
<accession>A0A2M4DAN6</accession>